<keyword evidence="5" id="KW-1185">Reference proteome</keyword>
<feature type="region of interest" description="Disordered" evidence="3">
    <location>
        <begin position="242"/>
        <end position="274"/>
    </location>
</feature>
<name>A0A163EMD7_DIDRA</name>
<dbReference type="InterPro" id="IPR008816">
    <property type="entry name" value="Gly_zipper_2TM_dom"/>
</dbReference>
<evidence type="ECO:0000256" key="2">
    <source>
        <dbReference type="ARBA" id="ARBA00023136"/>
    </source>
</evidence>
<feature type="compositionally biased region" description="Basic and acidic residues" evidence="3">
    <location>
        <begin position="62"/>
        <end position="81"/>
    </location>
</feature>
<comment type="subcellular location">
    <subcellularLocation>
        <location evidence="1">Membrane</location>
    </subcellularLocation>
</comment>
<dbReference type="AlphaFoldDB" id="A0A163EMD7"/>
<dbReference type="PANTHER" id="PTHR35603:SF2">
    <property type="entry name" value="OUTER MEMBRANE LIPOPROTEIN"/>
    <property type="match status" value="1"/>
</dbReference>
<dbReference type="STRING" id="5454.A0A163EMD7"/>
<evidence type="ECO:0000256" key="3">
    <source>
        <dbReference type="SAM" id="MobiDB-lite"/>
    </source>
</evidence>
<evidence type="ECO:0000256" key="1">
    <source>
        <dbReference type="ARBA" id="ARBA00004370"/>
    </source>
</evidence>
<evidence type="ECO:0000313" key="4">
    <source>
        <dbReference type="EMBL" id="KZM23778.1"/>
    </source>
</evidence>
<reference evidence="4 5" key="1">
    <citation type="journal article" date="2016" name="Sci. Rep.">
        <title>Draft genome sequencing and secretome analysis of fungal phytopathogen Ascochyta rabiei provides insight into the necrotrophic effector repertoire.</title>
        <authorList>
            <person name="Verma S."/>
            <person name="Gazara R.K."/>
            <person name="Nizam S."/>
            <person name="Parween S."/>
            <person name="Chattopadhyay D."/>
            <person name="Verma P.K."/>
        </authorList>
    </citation>
    <scope>NUCLEOTIDE SEQUENCE [LARGE SCALE GENOMIC DNA]</scope>
    <source>
        <strain evidence="4 5">ArDII</strain>
    </source>
</reference>
<dbReference type="PANTHER" id="PTHR35603">
    <property type="match status" value="1"/>
</dbReference>
<dbReference type="OrthoDB" id="3801381at2759"/>
<gene>
    <name evidence="4" type="ORF">ST47_g5079</name>
</gene>
<evidence type="ECO:0000313" key="5">
    <source>
        <dbReference type="Proteomes" id="UP000076837"/>
    </source>
</evidence>
<feature type="compositionally biased region" description="Basic and acidic residues" evidence="3">
    <location>
        <begin position="89"/>
        <end position="108"/>
    </location>
</feature>
<dbReference type="GO" id="GO:0019867">
    <property type="term" value="C:outer membrane"/>
    <property type="evidence" value="ECO:0007669"/>
    <property type="project" value="InterPro"/>
</dbReference>
<sequence>MGEYEELVELGIEGVDKAVDKYHDRAFDKVGKHSPAWHRRHDGQQQQERKRNRNPQPSESSRANHESYRKDHETSRGHDERDSESDMYAPDRRQERDYQERRDVRYVSDETVYYRGPDAGAVVMRGSDPYNKARGYEVAPYQQPPYNSRREGYGQRGRPAPQRRRSSWSPQRSGRERGDSRRARSRSRSRSADKTHRIAVTVAGGLIGGLLGNQLEKGKKYDTAATLVGAVIGGIGAREIIEQWDKRKSRREDCDEKWDERYGDDRDRRRDDRR</sequence>
<keyword evidence="2" id="KW-0472">Membrane</keyword>
<dbReference type="Proteomes" id="UP000076837">
    <property type="component" value="Unassembled WGS sequence"/>
</dbReference>
<comment type="caution">
    <text evidence="4">The sequence shown here is derived from an EMBL/GenBank/DDBJ whole genome shotgun (WGS) entry which is preliminary data.</text>
</comment>
<proteinExistence type="predicted"/>
<dbReference type="EMBL" id="JYNV01000184">
    <property type="protein sequence ID" value="KZM23778.1"/>
    <property type="molecule type" value="Genomic_DNA"/>
</dbReference>
<feature type="compositionally biased region" description="Basic and acidic residues" evidence="3">
    <location>
        <begin position="173"/>
        <end position="182"/>
    </location>
</feature>
<dbReference type="Pfam" id="PF05433">
    <property type="entry name" value="Rick_17kDa_Anti"/>
    <property type="match status" value="1"/>
</dbReference>
<feature type="region of interest" description="Disordered" evidence="3">
    <location>
        <begin position="26"/>
        <end position="196"/>
    </location>
</feature>
<protein>
    <submittedName>
        <fullName evidence="4">Outer membrane</fullName>
    </submittedName>
</protein>
<dbReference type="InterPro" id="IPR051407">
    <property type="entry name" value="Bact_OM_lipoprot/Surf_antigen"/>
</dbReference>
<organism evidence="4 5">
    <name type="scientific">Didymella rabiei</name>
    <name type="common">Chickpea ascochyta blight fungus</name>
    <name type="synonym">Mycosphaerella rabiei</name>
    <dbReference type="NCBI Taxonomy" id="5454"/>
    <lineage>
        <taxon>Eukaryota</taxon>
        <taxon>Fungi</taxon>
        <taxon>Dikarya</taxon>
        <taxon>Ascomycota</taxon>
        <taxon>Pezizomycotina</taxon>
        <taxon>Dothideomycetes</taxon>
        <taxon>Pleosporomycetidae</taxon>
        <taxon>Pleosporales</taxon>
        <taxon>Pleosporineae</taxon>
        <taxon>Didymellaceae</taxon>
        <taxon>Ascochyta</taxon>
    </lineage>
</organism>
<accession>A0A163EMD7</accession>